<feature type="region of interest" description="Disordered" evidence="1">
    <location>
        <begin position="315"/>
        <end position="354"/>
    </location>
</feature>
<dbReference type="InterPro" id="IPR000792">
    <property type="entry name" value="Tscrpt_reg_LuxR_C"/>
</dbReference>
<dbReference type="InterPro" id="IPR036388">
    <property type="entry name" value="WH-like_DNA-bd_sf"/>
</dbReference>
<evidence type="ECO:0000256" key="1">
    <source>
        <dbReference type="SAM" id="MobiDB-lite"/>
    </source>
</evidence>
<proteinExistence type="predicted"/>
<dbReference type="Proteomes" id="UP001432039">
    <property type="component" value="Chromosome"/>
</dbReference>
<accession>A0ABZ1T5K2</accession>
<dbReference type="PANTHER" id="PTHR34293:SF1">
    <property type="entry name" value="HTH-TYPE TRANSCRIPTIONAL REGULATOR TRMBL2"/>
    <property type="match status" value="1"/>
</dbReference>
<dbReference type="RefSeq" id="WP_328960651.1">
    <property type="nucleotide sequence ID" value="NZ_CP108090.1"/>
</dbReference>
<keyword evidence="4" id="KW-1185">Reference proteome</keyword>
<dbReference type="PROSITE" id="PS50043">
    <property type="entry name" value="HTH_LUXR_2"/>
    <property type="match status" value="1"/>
</dbReference>
<feature type="domain" description="HTH luxR-type" evidence="2">
    <location>
        <begin position="250"/>
        <end position="310"/>
    </location>
</feature>
<protein>
    <submittedName>
        <fullName evidence="3">Helix-turn-helix transcriptional regulator</fullName>
    </submittedName>
</protein>
<dbReference type="CDD" id="cd06170">
    <property type="entry name" value="LuxR_C_like"/>
    <property type="match status" value="1"/>
</dbReference>
<dbReference type="Gene3D" id="1.10.10.10">
    <property type="entry name" value="Winged helix-like DNA-binding domain superfamily/Winged helix DNA-binding domain"/>
    <property type="match status" value="1"/>
</dbReference>
<dbReference type="SUPFAM" id="SSF46894">
    <property type="entry name" value="C-terminal effector domain of the bipartite response regulators"/>
    <property type="match status" value="1"/>
</dbReference>
<evidence type="ECO:0000313" key="4">
    <source>
        <dbReference type="Proteomes" id="UP001432039"/>
    </source>
</evidence>
<dbReference type="EMBL" id="CP108090">
    <property type="protein sequence ID" value="WUQ11140.1"/>
    <property type="molecule type" value="Genomic_DNA"/>
</dbReference>
<dbReference type="SMART" id="SM00421">
    <property type="entry name" value="HTH_LUXR"/>
    <property type="match status" value="1"/>
</dbReference>
<reference evidence="3" key="1">
    <citation type="submission" date="2022-10" db="EMBL/GenBank/DDBJ databases">
        <title>The complete genomes of actinobacterial strains from the NBC collection.</title>
        <authorList>
            <person name="Joergensen T.S."/>
            <person name="Alvarez Arevalo M."/>
            <person name="Sterndorff E.B."/>
            <person name="Faurdal D."/>
            <person name="Vuksanovic O."/>
            <person name="Mourched A.-S."/>
            <person name="Charusanti P."/>
            <person name="Shaw S."/>
            <person name="Blin K."/>
            <person name="Weber T."/>
        </authorList>
    </citation>
    <scope>NUCLEOTIDE SEQUENCE</scope>
    <source>
        <strain evidence="3">NBC_00248</strain>
    </source>
</reference>
<sequence length="384" mass="41933">MALYREFAEHGPLQGSRVRARAEPGAMARTLDALVSSGLVRQIGPDCFAATNPTEVSARLLKRWEERVQGAQLDLLRMRGQLAELAIVHAARQRTLEGPPLERIESAAELRRVLDRQSAACTQEVLCAQPGGPLPEDELRRARLRHRDLLARGVPVRTLYQHSARFDPPTVRYETELAALGAEARTVSGGLARCLVFDRSLLALPLPETAGGALLVRSPDLVAFVAEMFDLLWATGEPIGKPREKAFIQDVADQAKRSILQHLMQGDDDRATARALGISVRTCQRHVSAIMRQLGATSRFQLGYLAHRHGLLAPDGPESADAGAHTREHARADASTSMSGSVPAPPAPPGLSGCAVDRSTWIHLSRDRGTEDFSERIGRRQEAY</sequence>
<dbReference type="PANTHER" id="PTHR34293">
    <property type="entry name" value="HTH-TYPE TRANSCRIPTIONAL REGULATOR TRMBL2"/>
    <property type="match status" value="1"/>
</dbReference>
<organism evidence="3 4">
    <name type="scientific">Streptomyces virginiae</name>
    <name type="common">Streptomyces cinnamonensis</name>
    <dbReference type="NCBI Taxonomy" id="1961"/>
    <lineage>
        <taxon>Bacteria</taxon>
        <taxon>Bacillati</taxon>
        <taxon>Actinomycetota</taxon>
        <taxon>Actinomycetes</taxon>
        <taxon>Kitasatosporales</taxon>
        <taxon>Streptomycetaceae</taxon>
        <taxon>Streptomyces</taxon>
    </lineage>
</organism>
<evidence type="ECO:0000313" key="3">
    <source>
        <dbReference type="EMBL" id="WUQ11140.1"/>
    </source>
</evidence>
<dbReference type="InterPro" id="IPR051797">
    <property type="entry name" value="TrmB-like"/>
</dbReference>
<gene>
    <name evidence="3" type="ORF">OG517_06695</name>
</gene>
<dbReference type="Pfam" id="PF00196">
    <property type="entry name" value="GerE"/>
    <property type="match status" value="1"/>
</dbReference>
<name>A0ABZ1T5K2_STRVG</name>
<dbReference type="InterPro" id="IPR016032">
    <property type="entry name" value="Sig_transdc_resp-reg_C-effctor"/>
</dbReference>
<evidence type="ECO:0000259" key="2">
    <source>
        <dbReference type="PROSITE" id="PS50043"/>
    </source>
</evidence>